<evidence type="ECO:0000313" key="2">
    <source>
        <dbReference type="EMBL" id="PON38593.1"/>
    </source>
</evidence>
<sequence length="77" mass="8489">LHRHFSSTSPYGTVQPRRGQLKPLLLVTPPPTVGPMSSHVSPQTRHHVAPNLRKGLTFGNTSKPQVLFFNLRPLGLS</sequence>
<dbReference type="EMBL" id="JXTB01000491">
    <property type="protein sequence ID" value="PON38593.1"/>
    <property type="molecule type" value="Genomic_DNA"/>
</dbReference>
<accession>A0A2P5APV5</accession>
<proteinExistence type="predicted"/>
<feature type="compositionally biased region" description="Polar residues" evidence="1">
    <location>
        <begin position="1"/>
        <end position="12"/>
    </location>
</feature>
<name>A0A2P5APV5_PARAD</name>
<dbReference type="Proteomes" id="UP000237105">
    <property type="component" value="Unassembled WGS sequence"/>
</dbReference>
<keyword evidence="3" id="KW-1185">Reference proteome</keyword>
<dbReference type="OrthoDB" id="10502791at2759"/>
<protein>
    <submittedName>
        <fullName evidence="2">Uncharacterized protein</fullName>
    </submittedName>
</protein>
<feature type="non-terminal residue" evidence="2">
    <location>
        <position position="1"/>
    </location>
</feature>
<dbReference type="AlphaFoldDB" id="A0A2P5APV5"/>
<comment type="caution">
    <text evidence="2">The sequence shown here is derived from an EMBL/GenBank/DDBJ whole genome shotgun (WGS) entry which is preliminary data.</text>
</comment>
<reference evidence="3" key="1">
    <citation type="submission" date="2016-06" db="EMBL/GenBank/DDBJ databases">
        <title>Parallel loss of symbiosis genes in relatives of nitrogen-fixing non-legume Parasponia.</title>
        <authorList>
            <person name="Van Velzen R."/>
            <person name="Holmer R."/>
            <person name="Bu F."/>
            <person name="Rutten L."/>
            <person name="Van Zeijl A."/>
            <person name="Liu W."/>
            <person name="Santuari L."/>
            <person name="Cao Q."/>
            <person name="Sharma T."/>
            <person name="Shen D."/>
            <person name="Roswanjaya Y."/>
            <person name="Wardhani T."/>
            <person name="Kalhor M.S."/>
            <person name="Jansen J."/>
            <person name="Van den Hoogen J."/>
            <person name="Gungor B."/>
            <person name="Hartog M."/>
            <person name="Hontelez J."/>
            <person name="Verver J."/>
            <person name="Yang W.-C."/>
            <person name="Schijlen E."/>
            <person name="Repin R."/>
            <person name="Schilthuizen M."/>
            <person name="Schranz E."/>
            <person name="Heidstra R."/>
            <person name="Miyata K."/>
            <person name="Fedorova E."/>
            <person name="Kohlen W."/>
            <person name="Bisseling T."/>
            <person name="Smit S."/>
            <person name="Geurts R."/>
        </authorList>
    </citation>
    <scope>NUCLEOTIDE SEQUENCE [LARGE SCALE GENOMIC DNA]</scope>
    <source>
        <strain evidence="3">cv. WU1-14</strain>
    </source>
</reference>
<feature type="region of interest" description="Disordered" evidence="1">
    <location>
        <begin position="1"/>
        <end position="21"/>
    </location>
</feature>
<evidence type="ECO:0000313" key="3">
    <source>
        <dbReference type="Proteomes" id="UP000237105"/>
    </source>
</evidence>
<feature type="non-terminal residue" evidence="2">
    <location>
        <position position="77"/>
    </location>
</feature>
<gene>
    <name evidence="2" type="ORF">PanWU01x14_311750</name>
</gene>
<evidence type="ECO:0000256" key="1">
    <source>
        <dbReference type="SAM" id="MobiDB-lite"/>
    </source>
</evidence>
<organism evidence="2 3">
    <name type="scientific">Parasponia andersonii</name>
    <name type="common">Sponia andersonii</name>
    <dbReference type="NCBI Taxonomy" id="3476"/>
    <lineage>
        <taxon>Eukaryota</taxon>
        <taxon>Viridiplantae</taxon>
        <taxon>Streptophyta</taxon>
        <taxon>Embryophyta</taxon>
        <taxon>Tracheophyta</taxon>
        <taxon>Spermatophyta</taxon>
        <taxon>Magnoliopsida</taxon>
        <taxon>eudicotyledons</taxon>
        <taxon>Gunneridae</taxon>
        <taxon>Pentapetalae</taxon>
        <taxon>rosids</taxon>
        <taxon>fabids</taxon>
        <taxon>Rosales</taxon>
        <taxon>Cannabaceae</taxon>
        <taxon>Parasponia</taxon>
    </lineage>
</organism>